<dbReference type="GO" id="GO:0080044">
    <property type="term" value="F:quercetin 7-O-glucosyltransferase activity"/>
    <property type="evidence" value="ECO:0007669"/>
    <property type="project" value="TreeGrafter"/>
</dbReference>
<dbReference type="KEGG" id="adu:107482310"/>
<keyword evidence="5" id="KW-1185">Reference proteome</keyword>
<sequence length="490" mass="56094">MHRHHVLLITYPAQGHINPSLQLAKRLINLGARVTVSTTVHMHRRMSDKPSIRGLSFVPFSDGFDDGFTLSDDSNYDHYMTEYQRRSTEFVTDLINSAAEKGQHPFTCVVYTFLQNWVAEAARAFHLPSVVLWPQPAVLLDIHYFYFHGYRDYINEKITKEPSTCSLELPGLPPLKPSCDLPSFYLESNNSTSKYRNSFIASLIEKQFRHLDQEVKPRILANTFEALEPDALRAVDDKLDVIPIGPLIPSAFLDIEKDGDGDSSYGGNIFKHSNDYVEWLDLQAERSVVYVSFGSFWVLAKKQMEEMARALLDSRHPFLWVIRKKEKKEKEKEKEEEEDEELSCREELEARGKIVEWCSQVEVLSHGSLGCFVTHCGWNSTMESLASGVPMVAFPQWVDQKTNAKLIEDVWKTGVRVDREEEEEEGVVEAGEIKRCLDVVMGSGEKAKELRENADKWKRLAREAVKEGGSSEQNLRTFLHQVHDLLPQSR</sequence>
<accession>A0A6P4CXU3</accession>
<evidence type="ECO:0000256" key="4">
    <source>
        <dbReference type="RuleBase" id="RU362057"/>
    </source>
</evidence>
<dbReference type="InterPro" id="IPR035595">
    <property type="entry name" value="UDP_glycos_trans_CS"/>
</dbReference>
<evidence type="ECO:0000256" key="3">
    <source>
        <dbReference type="RuleBase" id="RU003718"/>
    </source>
</evidence>
<keyword evidence="2 3" id="KW-0808">Transferase</keyword>
<dbReference type="GeneID" id="107482310"/>
<dbReference type="FunFam" id="3.40.50.2000:FF:000019">
    <property type="entry name" value="Glycosyltransferase"/>
    <property type="match status" value="1"/>
</dbReference>
<evidence type="ECO:0000313" key="6">
    <source>
        <dbReference type="RefSeq" id="XP_015958243.1"/>
    </source>
</evidence>
<dbReference type="OrthoDB" id="5835829at2759"/>
<dbReference type="PROSITE" id="PS00375">
    <property type="entry name" value="UDPGT"/>
    <property type="match status" value="1"/>
</dbReference>
<dbReference type="PANTHER" id="PTHR11926">
    <property type="entry name" value="GLUCOSYL/GLUCURONOSYL TRANSFERASES"/>
    <property type="match status" value="1"/>
</dbReference>
<name>A0A6P4CXU3_ARADU</name>
<proteinExistence type="inferred from homology"/>
<comment type="similarity">
    <text evidence="1 3">Belongs to the UDP-glycosyltransferase family.</text>
</comment>
<dbReference type="SUPFAM" id="SSF53756">
    <property type="entry name" value="UDP-Glycosyltransferase/glycogen phosphorylase"/>
    <property type="match status" value="1"/>
</dbReference>
<protein>
    <recommendedName>
        <fullName evidence="4">Glycosyltransferase</fullName>
        <ecNumber evidence="4">2.4.1.-</ecNumber>
    </recommendedName>
</protein>
<dbReference type="EC" id="2.4.1.-" evidence="4"/>
<dbReference type="RefSeq" id="XP_015958243.1">
    <property type="nucleotide sequence ID" value="XM_016102757.3"/>
</dbReference>
<keyword evidence="3" id="KW-0328">Glycosyltransferase</keyword>
<organism evidence="5 6">
    <name type="scientific">Arachis duranensis</name>
    <name type="common">Wild peanut</name>
    <dbReference type="NCBI Taxonomy" id="130453"/>
    <lineage>
        <taxon>Eukaryota</taxon>
        <taxon>Viridiplantae</taxon>
        <taxon>Streptophyta</taxon>
        <taxon>Embryophyta</taxon>
        <taxon>Tracheophyta</taxon>
        <taxon>Spermatophyta</taxon>
        <taxon>Magnoliopsida</taxon>
        <taxon>eudicotyledons</taxon>
        <taxon>Gunneridae</taxon>
        <taxon>Pentapetalae</taxon>
        <taxon>rosids</taxon>
        <taxon>fabids</taxon>
        <taxon>Fabales</taxon>
        <taxon>Fabaceae</taxon>
        <taxon>Papilionoideae</taxon>
        <taxon>50 kb inversion clade</taxon>
        <taxon>dalbergioids sensu lato</taxon>
        <taxon>Dalbergieae</taxon>
        <taxon>Pterocarpus clade</taxon>
        <taxon>Arachis</taxon>
    </lineage>
</organism>
<evidence type="ECO:0000256" key="1">
    <source>
        <dbReference type="ARBA" id="ARBA00009995"/>
    </source>
</evidence>
<evidence type="ECO:0000313" key="5">
    <source>
        <dbReference type="Proteomes" id="UP000515211"/>
    </source>
</evidence>
<reference evidence="6" key="2">
    <citation type="submission" date="2025-08" db="UniProtKB">
        <authorList>
            <consortium name="RefSeq"/>
        </authorList>
    </citation>
    <scope>IDENTIFICATION</scope>
    <source>
        <tissue evidence="6">Whole plant</tissue>
    </source>
</reference>
<dbReference type="CDD" id="cd03784">
    <property type="entry name" value="GT1_Gtf-like"/>
    <property type="match status" value="1"/>
</dbReference>
<dbReference type="PANTHER" id="PTHR11926:SF870">
    <property type="entry name" value="UDP-GLYCOSYLTRANSFERASE 75B1"/>
    <property type="match status" value="1"/>
</dbReference>
<dbReference type="Pfam" id="PF00201">
    <property type="entry name" value="UDPGT"/>
    <property type="match status" value="1"/>
</dbReference>
<dbReference type="AlphaFoldDB" id="A0A6P4CXU3"/>
<dbReference type="Gene3D" id="3.40.50.2000">
    <property type="entry name" value="Glycogen Phosphorylase B"/>
    <property type="match status" value="2"/>
</dbReference>
<gene>
    <name evidence="6" type="primary">LOC107482310</name>
</gene>
<dbReference type="Proteomes" id="UP000515211">
    <property type="component" value="Chromosome 3"/>
</dbReference>
<reference evidence="5" key="1">
    <citation type="journal article" date="2016" name="Nat. Genet.">
        <title>The genome sequences of Arachis duranensis and Arachis ipaensis, the diploid ancestors of cultivated peanut.</title>
        <authorList>
            <person name="Bertioli D.J."/>
            <person name="Cannon S.B."/>
            <person name="Froenicke L."/>
            <person name="Huang G."/>
            <person name="Farmer A.D."/>
            <person name="Cannon E.K."/>
            <person name="Liu X."/>
            <person name="Gao D."/>
            <person name="Clevenger J."/>
            <person name="Dash S."/>
            <person name="Ren L."/>
            <person name="Moretzsohn M.C."/>
            <person name="Shirasawa K."/>
            <person name="Huang W."/>
            <person name="Vidigal B."/>
            <person name="Abernathy B."/>
            <person name="Chu Y."/>
            <person name="Niederhuth C.E."/>
            <person name="Umale P."/>
            <person name="Araujo A.C."/>
            <person name="Kozik A."/>
            <person name="Kim K.D."/>
            <person name="Burow M.D."/>
            <person name="Varshney R.K."/>
            <person name="Wang X."/>
            <person name="Zhang X."/>
            <person name="Barkley N."/>
            <person name="Guimaraes P.M."/>
            <person name="Isobe S."/>
            <person name="Guo B."/>
            <person name="Liao B."/>
            <person name="Stalker H.T."/>
            <person name="Schmitz R.J."/>
            <person name="Scheffler B.E."/>
            <person name="Leal-Bertioli S.C."/>
            <person name="Xun X."/>
            <person name="Jackson S.A."/>
            <person name="Michelmore R."/>
            <person name="Ozias-Akins P."/>
        </authorList>
    </citation>
    <scope>NUCLEOTIDE SEQUENCE [LARGE SCALE GENOMIC DNA]</scope>
    <source>
        <strain evidence="5">cv. V14167</strain>
    </source>
</reference>
<dbReference type="GO" id="GO:0080043">
    <property type="term" value="F:quercetin 3-O-glucosyltransferase activity"/>
    <property type="evidence" value="ECO:0007669"/>
    <property type="project" value="TreeGrafter"/>
</dbReference>
<dbReference type="InterPro" id="IPR002213">
    <property type="entry name" value="UDP_glucos_trans"/>
</dbReference>
<evidence type="ECO:0000256" key="2">
    <source>
        <dbReference type="ARBA" id="ARBA00022679"/>
    </source>
</evidence>